<sequence length="478" mass="50900">MAAELARYGVPVRIIDKAAARSDKSKALVLWSRTLELLDRAGCTRQFIAAGHKVDAANIIAANKLLAHVSFAEVNSPYPYALMLPQSETERLLEAHLNRLGVQVERGLELIRFAPGSASVCATLRSAAGEDENLDVPWMIGCDGAHSATRHGLGMPFVGDTLPSDWILADIHLKAFPFPASEIATYWHEKGVLAVFPISSGRYRIVADLPMSTGEHPRDPDLSDVQGVLVQRGPGGLVASDPVWLSSFRINERKVADYRSGCVFLAGDAAHVHSPAGGQGMNTGMQDAFNLAWKLAMVWRGACDESLLDSYSVERSAIGEHVLANAGRFTALATLRNQAAQIVRNLVGHFLLGLAPVRAAMVNEMTEVSVGYEKSPLNGPAAHGLDGPAVGARMTPVSGQTSFGAGQTPRFTLLAASSKAVSGLVEDFGDLVEPSVLPPPDTSGVWLVRPDGYVACAVPANDIGLVADYLKALRRKAS</sequence>
<dbReference type="InterPro" id="IPR036188">
    <property type="entry name" value="FAD/NAD-bd_sf"/>
</dbReference>
<dbReference type="EMBL" id="AGWY01000013">
    <property type="protein sequence ID" value="EKS33239.1"/>
    <property type="molecule type" value="Genomic_DNA"/>
</dbReference>
<dbReference type="PATRIC" id="fig|883079.3.peg.3353"/>
<dbReference type="Gene3D" id="3.40.30.120">
    <property type="match status" value="1"/>
</dbReference>
<dbReference type="HOGENOM" id="CLU_009665_20_3_5"/>
<dbReference type="Pfam" id="PF01494">
    <property type="entry name" value="FAD_binding_3"/>
    <property type="match status" value="1"/>
</dbReference>
<accession>K8NXQ8</accession>
<evidence type="ECO:0000259" key="4">
    <source>
        <dbReference type="Pfam" id="PF01494"/>
    </source>
</evidence>
<evidence type="ECO:0000256" key="1">
    <source>
        <dbReference type="ARBA" id="ARBA00001974"/>
    </source>
</evidence>
<dbReference type="GO" id="GO:0016709">
    <property type="term" value="F:oxidoreductase activity, acting on paired donors, with incorporation or reduction of molecular oxygen, NAD(P)H as one donor, and incorporation of one atom of oxygen"/>
    <property type="evidence" value="ECO:0007669"/>
    <property type="project" value="UniProtKB-ARBA"/>
</dbReference>
<dbReference type="PANTHER" id="PTHR43004">
    <property type="entry name" value="TRK SYSTEM POTASSIUM UPTAKE PROTEIN"/>
    <property type="match status" value="1"/>
</dbReference>
<gene>
    <name evidence="5" type="ORF">HMPREF9696_03280</name>
</gene>
<protein>
    <recommendedName>
        <fullName evidence="4">FAD-binding domain-containing protein</fullName>
    </recommendedName>
</protein>
<dbReference type="GO" id="GO:0071949">
    <property type="term" value="F:FAD binding"/>
    <property type="evidence" value="ECO:0007669"/>
    <property type="project" value="InterPro"/>
</dbReference>
<dbReference type="PANTHER" id="PTHR43004:SF19">
    <property type="entry name" value="BINDING MONOOXYGENASE, PUTATIVE (JCVI)-RELATED"/>
    <property type="match status" value="1"/>
</dbReference>
<evidence type="ECO:0000313" key="5">
    <source>
        <dbReference type="EMBL" id="EKS33239.1"/>
    </source>
</evidence>
<proteinExistence type="predicted"/>
<evidence type="ECO:0000256" key="2">
    <source>
        <dbReference type="ARBA" id="ARBA00022630"/>
    </source>
</evidence>
<evidence type="ECO:0000256" key="3">
    <source>
        <dbReference type="ARBA" id="ARBA00022827"/>
    </source>
</evidence>
<dbReference type="PRINTS" id="PR00420">
    <property type="entry name" value="RNGMNOXGNASE"/>
</dbReference>
<keyword evidence="6" id="KW-1185">Reference proteome</keyword>
<feature type="domain" description="FAD-binding" evidence="4">
    <location>
        <begin position="2"/>
        <end position="325"/>
    </location>
</feature>
<dbReference type="Proteomes" id="UP000001095">
    <property type="component" value="Unassembled WGS sequence"/>
</dbReference>
<evidence type="ECO:0000313" key="6">
    <source>
        <dbReference type="Proteomes" id="UP000001095"/>
    </source>
</evidence>
<keyword evidence="2" id="KW-0285">Flavoprotein</keyword>
<dbReference type="InterPro" id="IPR002938">
    <property type="entry name" value="FAD-bd"/>
</dbReference>
<name>K8NXQ8_9BRAD</name>
<reference evidence="5 6" key="1">
    <citation type="submission" date="2012-04" db="EMBL/GenBank/DDBJ databases">
        <title>The Genome Sequence of Afipia clevelandensis ATCC 49720.</title>
        <authorList>
            <consortium name="The Broad Institute Genome Sequencing Platform"/>
            <person name="Earl A."/>
            <person name="Ward D."/>
            <person name="Feldgarden M."/>
            <person name="Gevers D."/>
            <person name="Huys G."/>
            <person name="Walker B."/>
            <person name="Young S.K."/>
            <person name="Zeng Q."/>
            <person name="Gargeya S."/>
            <person name="Fitzgerald M."/>
            <person name="Haas B."/>
            <person name="Abouelleil A."/>
            <person name="Alvarado L."/>
            <person name="Arachchi H.M."/>
            <person name="Berlin A."/>
            <person name="Chapman S.B."/>
            <person name="Goldberg J."/>
            <person name="Griggs A."/>
            <person name="Gujja S."/>
            <person name="Hansen M."/>
            <person name="Howarth C."/>
            <person name="Imamovic A."/>
            <person name="Larimer J."/>
            <person name="McCowen C."/>
            <person name="Montmayeur A."/>
            <person name="Murphy C."/>
            <person name="Neiman D."/>
            <person name="Pearson M."/>
            <person name="Priest M."/>
            <person name="Roberts A."/>
            <person name="Saif S."/>
            <person name="Shea T."/>
            <person name="Sisk P."/>
            <person name="Sykes S."/>
            <person name="Wortman J."/>
            <person name="Nusbaum C."/>
            <person name="Birren B."/>
        </authorList>
    </citation>
    <scope>NUCLEOTIDE SEQUENCE [LARGE SCALE GENOMIC DNA]</scope>
    <source>
        <strain evidence="5 6">ATCC 49720</strain>
    </source>
</reference>
<dbReference type="Gene3D" id="3.50.50.60">
    <property type="entry name" value="FAD/NAD(P)-binding domain"/>
    <property type="match status" value="1"/>
</dbReference>
<comment type="cofactor">
    <cofactor evidence="1">
        <name>FAD</name>
        <dbReference type="ChEBI" id="CHEBI:57692"/>
    </cofactor>
</comment>
<dbReference type="InterPro" id="IPR050641">
    <property type="entry name" value="RIFMO-like"/>
</dbReference>
<dbReference type="SUPFAM" id="SSF51905">
    <property type="entry name" value="FAD/NAD(P)-binding domain"/>
    <property type="match status" value="1"/>
</dbReference>
<organism evidence="5 6">
    <name type="scientific">Afipia clevelandensis ATCC 49720</name>
    <dbReference type="NCBI Taxonomy" id="883079"/>
    <lineage>
        <taxon>Bacteria</taxon>
        <taxon>Pseudomonadati</taxon>
        <taxon>Pseudomonadota</taxon>
        <taxon>Alphaproteobacteria</taxon>
        <taxon>Hyphomicrobiales</taxon>
        <taxon>Nitrobacteraceae</taxon>
        <taxon>Afipia</taxon>
    </lineage>
</organism>
<dbReference type="AlphaFoldDB" id="K8NXQ8"/>
<keyword evidence="3" id="KW-0274">FAD</keyword>
<comment type="caution">
    <text evidence="5">The sequence shown here is derived from an EMBL/GenBank/DDBJ whole genome shotgun (WGS) entry which is preliminary data.</text>
</comment>
<dbReference type="Gene3D" id="3.30.70.2450">
    <property type="match status" value="1"/>
</dbReference>